<keyword evidence="1" id="KW-0489">Methyltransferase</keyword>
<gene>
    <name evidence="1" type="ORF">QFW96_00215</name>
</gene>
<accession>A0ABT6PG77</accession>
<reference evidence="1 2" key="1">
    <citation type="submission" date="2023-04" db="EMBL/GenBank/DDBJ databases">
        <title>Draft genome sequence of Saccharopolyspora sp. TS4A08 isolated from sweet potato rhizospheric soil.</title>
        <authorList>
            <person name="Suksaard P."/>
            <person name="Duangmal K."/>
        </authorList>
    </citation>
    <scope>NUCLEOTIDE SEQUENCE [LARGE SCALE GENOMIC DNA]</scope>
    <source>
        <strain evidence="1 2">TS4A08</strain>
    </source>
</reference>
<dbReference type="EMBL" id="JASAOF010000001">
    <property type="protein sequence ID" value="MDI2027005.1"/>
    <property type="molecule type" value="Genomic_DNA"/>
</dbReference>
<name>A0ABT6PG77_9PSEU</name>
<comment type="caution">
    <text evidence="1">The sequence shown here is derived from an EMBL/GenBank/DDBJ whole genome shotgun (WGS) entry which is preliminary data.</text>
</comment>
<protein>
    <submittedName>
        <fullName evidence="1">SAM-dependent methyltransferase</fullName>
    </submittedName>
</protein>
<keyword evidence="1" id="KW-0808">Transferase</keyword>
<dbReference type="GO" id="GO:0008168">
    <property type="term" value="F:methyltransferase activity"/>
    <property type="evidence" value="ECO:0007669"/>
    <property type="project" value="UniProtKB-KW"/>
</dbReference>
<sequence length="277" mass="29728">MTAAGFDPEWLALREPADAAARAADLLDPLRVVLSRRQGTVLPRVDRTKGASTPGDSRKNRPLVTIRDLGSGTGSMRRWLSGRLGVPERWVLQDRDPELLALAVDDEAGVEVRVEEIGALSGAELVGTSLVTASALLDVLTAREVDALVAACVEAGCPALLTLTVTGRVELDPPGPLDSRFEAAFNQHQRRHLLGPDAVAHATAAFEARGATVLTRPSPWRLEPGPLTEQWLRGWIGAACEQDPDLTSEAPDYLRRAGELRAVVEHADLLAIPGERT</sequence>
<proteinExistence type="predicted"/>
<organism evidence="1 2">
    <name type="scientific">Saccharopolyspora ipomoeae</name>
    <dbReference type="NCBI Taxonomy" id="3042027"/>
    <lineage>
        <taxon>Bacteria</taxon>
        <taxon>Bacillati</taxon>
        <taxon>Actinomycetota</taxon>
        <taxon>Actinomycetes</taxon>
        <taxon>Pseudonocardiales</taxon>
        <taxon>Pseudonocardiaceae</taxon>
        <taxon>Saccharopolyspora</taxon>
    </lineage>
</organism>
<keyword evidence="2" id="KW-1185">Reference proteome</keyword>
<dbReference type="Proteomes" id="UP001237595">
    <property type="component" value="Unassembled WGS sequence"/>
</dbReference>
<dbReference type="GO" id="GO:0032259">
    <property type="term" value="P:methylation"/>
    <property type="evidence" value="ECO:0007669"/>
    <property type="project" value="UniProtKB-KW"/>
</dbReference>
<evidence type="ECO:0000313" key="2">
    <source>
        <dbReference type="Proteomes" id="UP001237595"/>
    </source>
</evidence>
<evidence type="ECO:0000313" key="1">
    <source>
        <dbReference type="EMBL" id="MDI2027005.1"/>
    </source>
</evidence>